<dbReference type="AlphaFoldDB" id="A0A0A6P0T5"/>
<protein>
    <submittedName>
        <fullName evidence="1">Uncharacterized protein</fullName>
    </submittedName>
</protein>
<evidence type="ECO:0000313" key="2">
    <source>
        <dbReference type="Proteomes" id="UP000076962"/>
    </source>
</evidence>
<reference evidence="1 2" key="1">
    <citation type="submission" date="2016-05" db="EMBL/GenBank/DDBJ databases">
        <title>Single-cell genome of chain-forming Candidatus Thiomargarita nelsonii and comparison to other large sulfur-oxidizing bacteria.</title>
        <authorList>
            <person name="Winkel M."/>
            <person name="Salman V."/>
            <person name="Woyke T."/>
            <person name="Schulz-Vogt H."/>
            <person name="Richter M."/>
            <person name="Flood B."/>
            <person name="Bailey J."/>
            <person name="Amann R."/>
            <person name="Mussmann M."/>
        </authorList>
    </citation>
    <scope>NUCLEOTIDE SEQUENCE [LARGE SCALE GENOMIC DNA]</scope>
    <source>
        <strain evidence="1 2">THI036</strain>
    </source>
</reference>
<accession>A0A0A6P0T5</accession>
<dbReference type="Proteomes" id="UP000076962">
    <property type="component" value="Unassembled WGS sequence"/>
</dbReference>
<proteinExistence type="predicted"/>
<name>A0A0A6P0T5_9GAMM</name>
<gene>
    <name evidence="1" type="ORF">THIOM_001078</name>
</gene>
<evidence type="ECO:0000313" key="1">
    <source>
        <dbReference type="EMBL" id="OAD23094.1"/>
    </source>
</evidence>
<sequence>MNEKKFEEAVRTTLKELCSMSREEFHVEMEKRKNSDFAQIFSEANDDDYPAQVNQHDINTYQLEKKLEKLFSEVVERQFKKFLPVVVEEVLSRVEQQASLT</sequence>
<comment type="caution">
    <text evidence="1">The sequence shown here is derived from an EMBL/GenBank/DDBJ whole genome shotgun (WGS) entry which is preliminary data.</text>
</comment>
<dbReference type="EMBL" id="LUTY01000560">
    <property type="protein sequence ID" value="OAD23094.1"/>
    <property type="molecule type" value="Genomic_DNA"/>
</dbReference>
<keyword evidence="2" id="KW-1185">Reference proteome</keyword>
<organism evidence="1 2">
    <name type="scientific">Candidatus Thiomargarita nelsonii</name>
    <dbReference type="NCBI Taxonomy" id="1003181"/>
    <lineage>
        <taxon>Bacteria</taxon>
        <taxon>Pseudomonadati</taxon>
        <taxon>Pseudomonadota</taxon>
        <taxon>Gammaproteobacteria</taxon>
        <taxon>Thiotrichales</taxon>
        <taxon>Thiotrichaceae</taxon>
        <taxon>Thiomargarita</taxon>
    </lineage>
</organism>